<gene>
    <name evidence="1" type="ORF">H0A76_12310</name>
</gene>
<proteinExistence type="predicted"/>
<accession>A0A853F4I7</accession>
<comment type="caution">
    <text evidence="1">The sequence shown here is derived from an EMBL/GenBank/DDBJ whole genome shotgun (WGS) entry which is preliminary data.</text>
</comment>
<dbReference type="EMBL" id="JACCHT010000003">
    <property type="protein sequence ID" value="NYT28562.1"/>
    <property type="molecule type" value="Genomic_DNA"/>
</dbReference>
<name>A0A853F4I7_9GAMM</name>
<organism evidence="1 2">
    <name type="scientific">Candidatus Thiodubiliella endoseptemdiera</name>
    <dbReference type="NCBI Taxonomy" id="2738886"/>
    <lineage>
        <taxon>Bacteria</taxon>
        <taxon>Pseudomonadati</taxon>
        <taxon>Pseudomonadota</taxon>
        <taxon>Gammaproteobacteria</taxon>
        <taxon>Candidatus Pseudothioglobaceae</taxon>
        <taxon>Candidatus Thiodubiliella</taxon>
    </lineage>
</organism>
<reference evidence="1 2" key="1">
    <citation type="submission" date="2020-05" db="EMBL/GenBank/DDBJ databases">
        <title>Horizontal transmission and recombination maintain forever young bacterial symbiont genomes.</title>
        <authorList>
            <person name="Russell S.L."/>
            <person name="Pepper-Tunick E."/>
            <person name="Svedberg J."/>
            <person name="Byrne A."/>
            <person name="Ruelas Castillo J."/>
            <person name="Vollmers C."/>
            <person name="Beinart R.A."/>
            <person name="Corbett-Detig R."/>
        </authorList>
    </citation>
    <scope>NUCLEOTIDE SEQUENCE [LARGE SCALE GENOMIC DNA]</scope>
    <source>
        <strain evidence="1">455</strain>
    </source>
</reference>
<evidence type="ECO:0000313" key="2">
    <source>
        <dbReference type="Proteomes" id="UP000568751"/>
    </source>
</evidence>
<dbReference type="AlphaFoldDB" id="A0A853F4I7"/>
<dbReference type="Proteomes" id="UP000568751">
    <property type="component" value="Unassembled WGS sequence"/>
</dbReference>
<protein>
    <submittedName>
        <fullName evidence="1">Uncharacterized protein</fullName>
    </submittedName>
</protein>
<sequence length="158" mass="17985">MAIDVTSNRVQVQASSTVRKYDFNFRVFQDTDLEVYLVNRSDATTELQRLSTDYRVVLTATTVGSVQAFNNGSITFTKDLTDDFDVLILRKVPAKQDLVLHINSNFDEEGIEAALDKLTILVQQIEELTNRSLKIALGAQVTNLHFLLAHKVWMEFCW</sequence>
<evidence type="ECO:0000313" key="1">
    <source>
        <dbReference type="EMBL" id="NYT28562.1"/>
    </source>
</evidence>